<dbReference type="InterPro" id="IPR001647">
    <property type="entry name" value="HTH_TetR"/>
</dbReference>
<dbReference type="GO" id="GO:0003700">
    <property type="term" value="F:DNA-binding transcription factor activity"/>
    <property type="evidence" value="ECO:0007669"/>
    <property type="project" value="TreeGrafter"/>
</dbReference>
<evidence type="ECO:0000256" key="5">
    <source>
        <dbReference type="SAM" id="MobiDB-lite"/>
    </source>
</evidence>
<dbReference type="AlphaFoldDB" id="A0A2A2GJS9"/>
<proteinExistence type="predicted"/>
<keyword evidence="3" id="KW-0804">Transcription</keyword>
<dbReference type="InterPro" id="IPR023772">
    <property type="entry name" value="DNA-bd_HTH_TetR-type_CS"/>
</dbReference>
<dbReference type="InterPro" id="IPR050109">
    <property type="entry name" value="HTH-type_TetR-like_transc_reg"/>
</dbReference>
<keyword evidence="2 4" id="KW-0238">DNA-binding</keyword>
<dbReference type="Pfam" id="PF00440">
    <property type="entry name" value="TetR_N"/>
    <property type="match status" value="1"/>
</dbReference>
<evidence type="ECO:0000256" key="4">
    <source>
        <dbReference type="PROSITE-ProRule" id="PRU00335"/>
    </source>
</evidence>
<dbReference type="PRINTS" id="PR00455">
    <property type="entry name" value="HTHTETR"/>
</dbReference>
<organism evidence="7 8">
    <name type="scientific">Paracoccus salipaludis</name>
    <dbReference type="NCBI Taxonomy" id="2032623"/>
    <lineage>
        <taxon>Bacteria</taxon>
        <taxon>Pseudomonadati</taxon>
        <taxon>Pseudomonadota</taxon>
        <taxon>Alphaproteobacteria</taxon>
        <taxon>Rhodobacterales</taxon>
        <taxon>Paracoccaceae</taxon>
        <taxon>Paracoccus</taxon>
    </lineage>
</organism>
<dbReference type="PANTHER" id="PTHR30055:SF240">
    <property type="entry name" value="HTH-TYPE TRANSCRIPTIONAL REGULATOR ACRR"/>
    <property type="match status" value="1"/>
</dbReference>
<sequence>MRRSKEDSEQTRAAILDAAERMFCEKGYAAATVELISRAAGLTRGAFYWHFRDKADVLAALHARTFLPQEKILTGVIASDTPDPLDCLFLAAAEALRSFEVNEGEQRIFRIMSDLTIGQDGREAVARIHAEMRALIRTVMQRAEANGTLNPRITVAEAELYITVTIGGLLAEWLRSDKCFPLALSGERLLRHLMTMLRTDQGAAPRARQCDSPRPPGPDPNSVLDIRCARAPKTKQALPQR</sequence>
<feature type="domain" description="HTH tetR-type" evidence="6">
    <location>
        <begin position="9"/>
        <end position="69"/>
    </location>
</feature>
<keyword evidence="1" id="KW-0805">Transcription regulation</keyword>
<dbReference type="EMBL" id="NSJZ01000006">
    <property type="protein sequence ID" value="PAU97244.1"/>
    <property type="molecule type" value="Genomic_DNA"/>
</dbReference>
<evidence type="ECO:0000313" key="8">
    <source>
        <dbReference type="Proteomes" id="UP000218023"/>
    </source>
</evidence>
<comment type="caution">
    <text evidence="7">The sequence shown here is derived from an EMBL/GenBank/DDBJ whole genome shotgun (WGS) entry which is preliminary data.</text>
</comment>
<dbReference type="InterPro" id="IPR009057">
    <property type="entry name" value="Homeodomain-like_sf"/>
</dbReference>
<keyword evidence="8" id="KW-1185">Reference proteome</keyword>
<evidence type="ECO:0000256" key="2">
    <source>
        <dbReference type="ARBA" id="ARBA00023125"/>
    </source>
</evidence>
<dbReference type="InterPro" id="IPR036271">
    <property type="entry name" value="Tet_transcr_reg_TetR-rel_C_sf"/>
</dbReference>
<dbReference type="SUPFAM" id="SSF48498">
    <property type="entry name" value="Tetracyclin repressor-like, C-terminal domain"/>
    <property type="match status" value="1"/>
</dbReference>
<dbReference type="PROSITE" id="PS50977">
    <property type="entry name" value="HTH_TETR_2"/>
    <property type="match status" value="1"/>
</dbReference>
<name>A0A2A2GJS9_9RHOB</name>
<dbReference type="GO" id="GO:0000976">
    <property type="term" value="F:transcription cis-regulatory region binding"/>
    <property type="evidence" value="ECO:0007669"/>
    <property type="project" value="TreeGrafter"/>
</dbReference>
<dbReference type="RefSeq" id="WP_095640047.1">
    <property type="nucleotide sequence ID" value="NZ_NSJZ01000006.1"/>
</dbReference>
<protein>
    <submittedName>
        <fullName evidence="7">TetR family transcriptional regulator</fullName>
    </submittedName>
</protein>
<dbReference type="PANTHER" id="PTHR30055">
    <property type="entry name" value="HTH-TYPE TRANSCRIPTIONAL REGULATOR RUTR"/>
    <property type="match status" value="1"/>
</dbReference>
<dbReference type="PROSITE" id="PS01081">
    <property type="entry name" value="HTH_TETR_1"/>
    <property type="match status" value="1"/>
</dbReference>
<evidence type="ECO:0000259" key="6">
    <source>
        <dbReference type="PROSITE" id="PS50977"/>
    </source>
</evidence>
<dbReference type="SUPFAM" id="SSF46689">
    <property type="entry name" value="Homeodomain-like"/>
    <property type="match status" value="1"/>
</dbReference>
<feature type="region of interest" description="Disordered" evidence="5">
    <location>
        <begin position="201"/>
        <end position="241"/>
    </location>
</feature>
<feature type="DNA-binding region" description="H-T-H motif" evidence="4">
    <location>
        <begin position="32"/>
        <end position="51"/>
    </location>
</feature>
<accession>A0A2A2GJS9</accession>
<evidence type="ECO:0000256" key="1">
    <source>
        <dbReference type="ARBA" id="ARBA00023015"/>
    </source>
</evidence>
<dbReference type="Proteomes" id="UP000218023">
    <property type="component" value="Unassembled WGS sequence"/>
</dbReference>
<gene>
    <name evidence="7" type="ORF">CK240_09190</name>
</gene>
<reference evidence="7 8" key="1">
    <citation type="submission" date="2017-09" db="EMBL/GenBank/DDBJ databases">
        <title>Paracoccus alkalisoli sp. nov., isolated from saline alkaline soil.</title>
        <authorList>
            <person name="Dong X."/>
            <person name="Zhang G."/>
        </authorList>
    </citation>
    <scope>NUCLEOTIDE SEQUENCE [LARGE SCALE GENOMIC DNA]</scope>
    <source>
        <strain evidence="7 8">WN007</strain>
    </source>
</reference>
<dbReference type="OrthoDB" id="3218408at2"/>
<evidence type="ECO:0000313" key="7">
    <source>
        <dbReference type="EMBL" id="PAU97244.1"/>
    </source>
</evidence>
<dbReference type="Gene3D" id="1.10.357.10">
    <property type="entry name" value="Tetracycline Repressor, domain 2"/>
    <property type="match status" value="1"/>
</dbReference>
<evidence type="ECO:0000256" key="3">
    <source>
        <dbReference type="ARBA" id="ARBA00023163"/>
    </source>
</evidence>